<gene>
    <name evidence="1" type="ORF">MOC_2929</name>
</gene>
<protein>
    <submittedName>
        <fullName evidence="1">Protein of unassigned function</fullName>
    </submittedName>
</protein>
<evidence type="ECO:0000313" key="2">
    <source>
        <dbReference type="Proteomes" id="UP000029492"/>
    </source>
</evidence>
<dbReference type="AlphaFoldDB" id="A0A089Q7X2"/>
<evidence type="ECO:0000313" key="1">
    <source>
        <dbReference type="EMBL" id="AIQ90684.1"/>
    </source>
</evidence>
<dbReference type="HOGENOM" id="CLU_1376774_0_0_5"/>
<name>A0A089Q7X2_9HYPH</name>
<proteinExistence type="predicted"/>
<reference evidence="1 2" key="1">
    <citation type="journal article" date="2014" name="PLoS ONE">
        <title>Genome Information of Methylobacterium oryzae, a Plant-Probiotic Methylotroph in the Phyllosphere.</title>
        <authorList>
            <person name="Kwak M.J."/>
            <person name="Jeong H."/>
            <person name="Madhaiyan M."/>
            <person name="Lee Y."/>
            <person name="Sa T.M."/>
            <person name="Oh T.K."/>
            <person name="Kim J.F."/>
        </authorList>
    </citation>
    <scope>NUCLEOTIDE SEQUENCE [LARGE SCALE GENOMIC DNA]</scope>
    <source>
        <strain evidence="1 2">CBMB20</strain>
    </source>
</reference>
<dbReference type="Proteomes" id="UP000029492">
    <property type="component" value="Chromosome"/>
</dbReference>
<dbReference type="KEGG" id="mor:MOC_2929"/>
<dbReference type="EMBL" id="CP003811">
    <property type="protein sequence ID" value="AIQ90684.1"/>
    <property type="molecule type" value="Genomic_DNA"/>
</dbReference>
<organism evidence="1 2">
    <name type="scientific">Methylobacterium oryzae CBMB20</name>
    <dbReference type="NCBI Taxonomy" id="693986"/>
    <lineage>
        <taxon>Bacteria</taxon>
        <taxon>Pseudomonadati</taxon>
        <taxon>Pseudomonadota</taxon>
        <taxon>Alphaproteobacteria</taxon>
        <taxon>Hyphomicrobiales</taxon>
        <taxon>Methylobacteriaceae</taxon>
        <taxon>Methylobacterium</taxon>
    </lineage>
</organism>
<dbReference type="RefSeq" id="WP_012319486.1">
    <property type="nucleotide sequence ID" value="NZ_CP003811.1"/>
</dbReference>
<keyword evidence="2" id="KW-1185">Reference proteome</keyword>
<accession>A0A089Q7X2</accession>
<dbReference type="GeneID" id="6138562"/>
<sequence length="198" mass="20995">MRKFAALLAATLAAMLAVPKMIFEGGKWVLRAAFAPPTPAGAEIEEALDAVRAAAAPTEAPSAPAADTVPTADAVRKASMSEAADAVREWGRLARAYATSRLTSEPEPDLRALDEAAESWLRGLTDAECQRLLDYGVQRVSDHMLGAHPISGLSRCQQYPSWAPAIVLADVPGDERYDAVRADLARDPASVPGYRVAA</sequence>
<dbReference type="eggNOG" id="ENOG5030ZAR">
    <property type="taxonomic scope" value="Bacteria"/>
</dbReference>